<accession>A0A8J3XBI0</accession>
<proteinExistence type="predicted"/>
<evidence type="ECO:0000313" key="1">
    <source>
        <dbReference type="EMBL" id="GII34596.1"/>
    </source>
</evidence>
<dbReference type="AlphaFoldDB" id="A0A8J3XBI0"/>
<gene>
    <name evidence="1" type="ORF">Pmi06nite_80380</name>
</gene>
<dbReference type="Proteomes" id="UP000650628">
    <property type="component" value="Unassembled WGS sequence"/>
</dbReference>
<reference evidence="1 2" key="1">
    <citation type="submission" date="2021-01" db="EMBL/GenBank/DDBJ databases">
        <title>Whole genome shotgun sequence of Planotetraspora mira NBRC 15435.</title>
        <authorList>
            <person name="Komaki H."/>
            <person name="Tamura T."/>
        </authorList>
    </citation>
    <scope>NUCLEOTIDE SEQUENCE [LARGE SCALE GENOMIC DNA]</scope>
    <source>
        <strain evidence="1 2">NBRC 15435</strain>
    </source>
</reference>
<dbReference type="EMBL" id="BOOO01000053">
    <property type="protein sequence ID" value="GII34596.1"/>
    <property type="molecule type" value="Genomic_DNA"/>
</dbReference>
<organism evidence="1 2">
    <name type="scientific">Planotetraspora mira</name>
    <dbReference type="NCBI Taxonomy" id="58121"/>
    <lineage>
        <taxon>Bacteria</taxon>
        <taxon>Bacillati</taxon>
        <taxon>Actinomycetota</taxon>
        <taxon>Actinomycetes</taxon>
        <taxon>Streptosporangiales</taxon>
        <taxon>Streptosporangiaceae</taxon>
        <taxon>Planotetraspora</taxon>
    </lineage>
</organism>
<protein>
    <submittedName>
        <fullName evidence="1">Uncharacterized protein</fullName>
    </submittedName>
</protein>
<sequence length="102" mass="10710">MDLIGAPLPAGIAVATNAWGSRRERYVVDDELWGRSTLAALHMNDTLVAASQHAAEILGAATPAGARFGVAAEFLHLVSASLGQVMEQWQQSQTDGNAGHQS</sequence>
<evidence type="ECO:0000313" key="2">
    <source>
        <dbReference type="Proteomes" id="UP000650628"/>
    </source>
</evidence>
<keyword evidence="2" id="KW-1185">Reference proteome</keyword>
<name>A0A8J3XBI0_9ACTN</name>
<comment type="caution">
    <text evidence="1">The sequence shown here is derived from an EMBL/GenBank/DDBJ whole genome shotgun (WGS) entry which is preliminary data.</text>
</comment>